<protein>
    <submittedName>
        <fullName evidence="6">Glycoside hydrolase family 3 C-terminal domain-containing protein</fullName>
    </submittedName>
</protein>
<proteinExistence type="inferred from homology"/>
<dbReference type="Pfam" id="PF01915">
    <property type="entry name" value="Glyco_hydro_3_C"/>
    <property type="match status" value="1"/>
</dbReference>
<dbReference type="InterPro" id="IPR036962">
    <property type="entry name" value="Glyco_hydro_3_N_sf"/>
</dbReference>
<evidence type="ECO:0000313" key="7">
    <source>
        <dbReference type="Proteomes" id="UP001425155"/>
    </source>
</evidence>
<dbReference type="Gene3D" id="3.40.50.1700">
    <property type="entry name" value="Glycoside hydrolase family 3 C-terminal domain"/>
    <property type="match status" value="1"/>
</dbReference>
<comment type="caution">
    <text evidence="6">The sequence shown here is derived from an EMBL/GenBank/DDBJ whole genome shotgun (WGS) entry which is preliminary data.</text>
</comment>
<dbReference type="InterPro" id="IPR019800">
    <property type="entry name" value="Glyco_hydro_3_AS"/>
</dbReference>
<dbReference type="InterPro" id="IPR026891">
    <property type="entry name" value="Fn3-like"/>
</dbReference>
<evidence type="ECO:0000313" key="6">
    <source>
        <dbReference type="EMBL" id="MEN1946778.1"/>
    </source>
</evidence>
<comment type="similarity">
    <text evidence="1 4">Belongs to the glycosyl hydrolase 3 family.</text>
</comment>
<dbReference type="Proteomes" id="UP001425155">
    <property type="component" value="Unassembled WGS sequence"/>
</dbReference>
<dbReference type="SUPFAM" id="SSF52279">
    <property type="entry name" value="Beta-D-glucan exohydrolase, C-terminal domain"/>
    <property type="match status" value="1"/>
</dbReference>
<dbReference type="Pfam" id="PF00933">
    <property type="entry name" value="Glyco_hydro_3"/>
    <property type="match status" value="1"/>
</dbReference>
<feature type="domain" description="Fibronectin type III-like" evidence="5">
    <location>
        <begin position="771"/>
        <end position="843"/>
    </location>
</feature>
<keyword evidence="4" id="KW-0326">Glycosidase</keyword>
<reference evidence="6 7" key="1">
    <citation type="submission" date="2024-03" db="EMBL/GenBank/DDBJ databases">
        <title>YIM 134122 draft genome.</title>
        <authorList>
            <person name="Zuo S."/>
            <person name="Xiong L."/>
        </authorList>
    </citation>
    <scope>NUCLEOTIDE SEQUENCE [LARGE SCALE GENOMIC DNA]</scope>
    <source>
        <strain evidence="6 7">YIM 134122</strain>
    </source>
</reference>
<dbReference type="Gene3D" id="3.20.20.300">
    <property type="entry name" value="Glycoside hydrolase, family 3, N-terminal domain"/>
    <property type="match status" value="1"/>
</dbReference>
<organism evidence="6 7">
    <name type="scientific">Leifsonia stereocauli</name>
    <dbReference type="NCBI Taxonomy" id="3134136"/>
    <lineage>
        <taxon>Bacteria</taxon>
        <taxon>Bacillati</taxon>
        <taxon>Actinomycetota</taxon>
        <taxon>Actinomycetes</taxon>
        <taxon>Micrococcales</taxon>
        <taxon>Microbacteriaceae</taxon>
        <taxon>Leifsonia</taxon>
    </lineage>
</organism>
<evidence type="ECO:0000256" key="3">
    <source>
        <dbReference type="ARBA" id="ARBA00023277"/>
    </source>
</evidence>
<sequence>MTLSTTATGRSVDRSTASVAALDTAALASGLPLDEKVALLTGAGTWVLHNIDAIGLRTVTVSDGPIGVRGVDGDGRPSAQLPAPSATAATWDVDLQARIGTLMAGEARRKGVDVVLAPVVNLQRTPVGGRHFECLSEDPFLTTQLAVAFISSLQEQGVAACIKHFIANETETDRTEYVSRIDERTLREVYLAPFEAVVEAGVWTIMAAYNGLALEGVEATATEHGPLLNGILKGEWGFDGVVISDWLATKNTVEAAFGGLDLVMPGPGGPWGENLTRAVRDGRVPIDVIDDKVARILLLAERVGALTGSAGDVPSFDATDASPEPDAPEIRALLTELAARSTVVLRNDGALLPLGTDTTSVALIGPNAAKLFTQGGGSAFVRAPLVADPVAALREALPTASVTLHRGGVSEAGAPAMPSELLSTPDGAPGMLIEHLDSRGAVVDTSVITDAAHIWFDILDPRVVDVRLTTDVSVAGGGHHAIEFAPVGSHRIEVDGVLLSESPARVGSEVVLNSSYANPETFTAVLPDDDADRVVHIEAVLQVVQADAYGDFVRLHLRYREPGLSVEQEIAEAVAAAGASDVAVVVIGTNPETESEGWDRPNLDLPGHQNELVRRVLEANPRTIVVVNAGAPVILPWLDEVPAALWWWLPGQEAGTSLAAVLTGAIEPSGRLPWTLPADEADVPVANGLPVDGFVDYPEGIDVGHRGWDRHGLTPAREFGYGLGYTTWEYRGIAVTDAPASGAESAAAGGATTLATASITLANSGRRAGREVVQVYLEAPAEPADPQRPVRWLAGFAVVDAEPGVEITVDIPLARRSFEIWSTDAATWRLPAGTYRVVAGRSSRDLRLGAALAVS</sequence>
<evidence type="ECO:0000259" key="5">
    <source>
        <dbReference type="SMART" id="SM01217"/>
    </source>
</evidence>
<dbReference type="SMART" id="SM01217">
    <property type="entry name" value="Fn3_like"/>
    <property type="match status" value="1"/>
</dbReference>
<name>A0ABU9W4J5_9MICO</name>
<dbReference type="InterPro" id="IPR013783">
    <property type="entry name" value="Ig-like_fold"/>
</dbReference>
<evidence type="ECO:0000256" key="1">
    <source>
        <dbReference type="ARBA" id="ARBA00005336"/>
    </source>
</evidence>
<dbReference type="Gene3D" id="2.60.120.260">
    <property type="entry name" value="Galactose-binding domain-like"/>
    <property type="match status" value="1"/>
</dbReference>
<dbReference type="PANTHER" id="PTHR42715:SF10">
    <property type="entry name" value="BETA-GLUCOSIDASE"/>
    <property type="match status" value="1"/>
</dbReference>
<dbReference type="RefSeq" id="WP_342113408.1">
    <property type="nucleotide sequence ID" value="NZ_JBCAUN010000002.1"/>
</dbReference>
<dbReference type="EMBL" id="JBCLVG010000002">
    <property type="protein sequence ID" value="MEN1946778.1"/>
    <property type="molecule type" value="Genomic_DNA"/>
</dbReference>
<keyword evidence="7" id="KW-1185">Reference proteome</keyword>
<keyword evidence="2 4" id="KW-0378">Hydrolase</keyword>
<gene>
    <name evidence="6" type="ORF">WJX64_09480</name>
</gene>
<dbReference type="InterPro" id="IPR050288">
    <property type="entry name" value="Cellulose_deg_GH3"/>
</dbReference>
<keyword evidence="3" id="KW-0119">Carbohydrate metabolism</keyword>
<dbReference type="InterPro" id="IPR017853">
    <property type="entry name" value="GH"/>
</dbReference>
<dbReference type="Gene3D" id="2.60.40.10">
    <property type="entry name" value="Immunoglobulins"/>
    <property type="match status" value="1"/>
</dbReference>
<dbReference type="PRINTS" id="PR00133">
    <property type="entry name" value="GLHYDRLASE3"/>
</dbReference>
<dbReference type="SUPFAM" id="SSF51445">
    <property type="entry name" value="(Trans)glycosidases"/>
    <property type="match status" value="1"/>
</dbReference>
<dbReference type="PROSITE" id="PS00775">
    <property type="entry name" value="GLYCOSYL_HYDROL_F3"/>
    <property type="match status" value="1"/>
</dbReference>
<dbReference type="GO" id="GO:0016787">
    <property type="term" value="F:hydrolase activity"/>
    <property type="evidence" value="ECO:0007669"/>
    <property type="project" value="UniProtKB-KW"/>
</dbReference>
<dbReference type="InterPro" id="IPR036881">
    <property type="entry name" value="Glyco_hydro_3_C_sf"/>
</dbReference>
<dbReference type="Pfam" id="PF14310">
    <property type="entry name" value="Fn3-like"/>
    <property type="match status" value="1"/>
</dbReference>
<evidence type="ECO:0000256" key="4">
    <source>
        <dbReference type="RuleBase" id="RU361161"/>
    </source>
</evidence>
<dbReference type="InterPro" id="IPR001764">
    <property type="entry name" value="Glyco_hydro_3_N"/>
</dbReference>
<evidence type="ECO:0000256" key="2">
    <source>
        <dbReference type="ARBA" id="ARBA00022801"/>
    </source>
</evidence>
<dbReference type="InterPro" id="IPR002772">
    <property type="entry name" value="Glyco_hydro_3_C"/>
</dbReference>
<accession>A0ABU9W4J5</accession>
<dbReference type="PANTHER" id="PTHR42715">
    <property type="entry name" value="BETA-GLUCOSIDASE"/>
    <property type="match status" value="1"/>
</dbReference>